<dbReference type="KEGG" id="acad:UA74_14915"/>
<protein>
    <submittedName>
        <fullName evidence="2">Uncharacterized protein</fullName>
    </submittedName>
</protein>
<dbReference type="Proteomes" id="UP000185511">
    <property type="component" value="Chromosome"/>
</dbReference>
<evidence type="ECO:0000313" key="2">
    <source>
        <dbReference type="EMBL" id="APU15039.1"/>
    </source>
</evidence>
<evidence type="ECO:0000256" key="1">
    <source>
        <dbReference type="SAM" id="MobiDB-lite"/>
    </source>
</evidence>
<evidence type="ECO:0000313" key="3">
    <source>
        <dbReference type="Proteomes" id="UP000185511"/>
    </source>
</evidence>
<gene>
    <name evidence="2" type="ORF">UA74_14915</name>
</gene>
<keyword evidence="3" id="KW-1185">Reference proteome</keyword>
<dbReference type="RefSeq" id="WP_157434207.1">
    <property type="nucleotide sequence ID" value="NZ_CP016076.1"/>
</dbReference>
<feature type="region of interest" description="Disordered" evidence="1">
    <location>
        <begin position="1"/>
        <end position="27"/>
    </location>
</feature>
<sequence length="193" mass="21595">MARAAYTWSQNTQGTPPRLTASGHPDENSFDHEALVRHHGRTHTVRSRESSVTEVIAQLRQAHALLTQARQATLQADAAIAELRRNGIKISPEKVVHVGRHQDGYLVWLAEGRIDTSGKAHILRPNRRKFFEREAVPAARVVDLIFAGIERGRLIGHMVDKEVYEVDFDGTPRRQIAIFISPNGYIVTALPVT</sequence>
<proteinExistence type="predicted"/>
<dbReference type="EMBL" id="CP016076">
    <property type="protein sequence ID" value="APU15039.1"/>
    <property type="molecule type" value="Genomic_DNA"/>
</dbReference>
<organism evidence="2 3">
    <name type="scientific">Actinoalloteichus fjordicus</name>
    <dbReference type="NCBI Taxonomy" id="1612552"/>
    <lineage>
        <taxon>Bacteria</taxon>
        <taxon>Bacillati</taxon>
        <taxon>Actinomycetota</taxon>
        <taxon>Actinomycetes</taxon>
        <taxon>Pseudonocardiales</taxon>
        <taxon>Pseudonocardiaceae</taxon>
        <taxon>Actinoalloteichus</taxon>
    </lineage>
</organism>
<reference evidence="3" key="1">
    <citation type="submission" date="2016-06" db="EMBL/GenBank/DDBJ databases">
        <title>Complete genome sequence of Actinoalloteichus fjordicus DSM 46855 (=ADI127-17), type strain of the new species Actinoalloteichus fjordicus.</title>
        <authorList>
            <person name="Ruckert C."/>
            <person name="Nouioui I."/>
            <person name="Willmese J."/>
            <person name="van Wezel G."/>
            <person name="Klenk H.-P."/>
            <person name="Kalinowski J."/>
            <person name="Zotchev S.B."/>
        </authorList>
    </citation>
    <scope>NUCLEOTIDE SEQUENCE [LARGE SCALE GENOMIC DNA]</scope>
    <source>
        <strain evidence="3">ADI127-7</strain>
    </source>
</reference>
<dbReference type="AlphaFoldDB" id="A0AAC9LDU3"/>
<name>A0AAC9LDU3_9PSEU</name>
<accession>A0AAC9LDU3</accession>